<keyword evidence="2" id="KW-1003">Cell membrane</keyword>
<comment type="subcellular location">
    <subcellularLocation>
        <location evidence="1">Cell membrane</location>
        <topology evidence="1">Multi-pass membrane protein</topology>
    </subcellularLocation>
</comment>
<protein>
    <submittedName>
        <fullName evidence="8">ABC transporter permease</fullName>
    </submittedName>
</protein>
<organism evidence="8 9">
    <name type="scientific">Siculibacillus lacustris</name>
    <dbReference type="NCBI Taxonomy" id="1549641"/>
    <lineage>
        <taxon>Bacteria</taxon>
        <taxon>Pseudomonadati</taxon>
        <taxon>Pseudomonadota</taxon>
        <taxon>Alphaproteobacteria</taxon>
        <taxon>Hyphomicrobiales</taxon>
        <taxon>Ancalomicrobiaceae</taxon>
        <taxon>Siculibacillus</taxon>
    </lineage>
</organism>
<sequence length="413" mass="42342">MNPLPMILADLRGLRWNAVVVVVLVAVAVAVGIALGAQERAFRHASARAADDFPLLIGAAGSNTQLVLTSVYLRLEALPLMNGAALARLGTDERVAAVAPIAFGDVVAGHPVIGTTAAFAGRWGRLAPIEGRMFAAENEAVIGSDARLAIGDDLKPSHGHAGAVWPTDLGHVGTEEAAHVHAGAHYKVVGRLAPTGGPWDRAVIVPVETVWETHGLGNGHAPGIERIGPPFDAATVPDVPAIVVKPKSFAAAYQLRGEWRRGVTQALFPAEVLVELHVALGDVQQILLVASALDDGLVFLAVTALLVTVVGLRRRRYAVLRALGAPQSFVLATVWGAAAVLMVAGASLGLGLGWGAAIAVSQLIAGDTGLAVPVTIGAPEILWAGAVALAGSLFALIPAWVAGRGSVIDGLSS</sequence>
<name>A0A4Q9VQV0_9HYPH</name>
<keyword evidence="4 6" id="KW-1133">Transmembrane helix</keyword>
<dbReference type="GO" id="GO:0005886">
    <property type="term" value="C:plasma membrane"/>
    <property type="evidence" value="ECO:0007669"/>
    <property type="project" value="UniProtKB-SubCell"/>
</dbReference>
<accession>A0A4Q9VQV0</accession>
<dbReference type="Proteomes" id="UP000292781">
    <property type="component" value="Unassembled WGS sequence"/>
</dbReference>
<feature type="transmembrane region" description="Helical" evidence="6">
    <location>
        <begin position="16"/>
        <end position="37"/>
    </location>
</feature>
<evidence type="ECO:0000256" key="1">
    <source>
        <dbReference type="ARBA" id="ARBA00004651"/>
    </source>
</evidence>
<proteinExistence type="predicted"/>
<feature type="domain" description="ABC3 transporter permease C-terminal" evidence="7">
    <location>
        <begin position="297"/>
        <end position="401"/>
    </location>
</feature>
<evidence type="ECO:0000313" key="8">
    <source>
        <dbReference type="EMBL" id="TBW37364.1"/>
    </source>
</evidence>
<dbReference type="Pfam" id="PF02687">
    <property type="entry name" value="FtsX"/>
    <property type="match status" value="1"/>
</dbReference>
<evidence type="ECO:0000256" key="4">
    <source>
        <dbReference type="ARBA" id="ARBA00022989"/>
    </source>
</evidence>
<reference evidence="8 9" key="1">
    <citation type="submission" date="2019-02" db="EMBL/GenBank/DDBJ databases">
        <title>Siculibacillus lacustris gen. nov., sp. nov., a new rosette-forming bacterium isolated from a freshwater crater lake (Lake St. Ana, Romania).</title>
        <authorList>
            <person name="Felfoldi T."/>
            <person name="Marton Z."/>
            <person name="Szabo A."/>
            <person name="Mentes A."/>
            <person name="Boka K."/>
            <person name="Marialigeti K."/>
            <person name="Mathe I."/>
            <person name="Koncz M."/>
            <person name="Schumann P."/>
            <person name="Toth E."/>
        </authorList>
    </citation>
    <scope>NUCLEOTIDE SEQUENCE [LARGE SCALE GENOMIC DNA]</scope>
    <source>
        <strain evidence="8 9">SA-279</strain>
    </source>
</reference>
<dbReference type="EMBL" id="SJFN01000015">
    <property type="protein sequence ID" value="TBW37364.1"/>
    <property type="molecule type" value="Genomic_DNA"/>
</dbReference>
<evidence type="ECO:0000256" key="3">
    <source>
        <dbReference type="ARBA" id="ARBA00022692"/>
    </source>
</evidence>
<evidence type="ECO:0000256" key="5">
    <source>
        <dbReference type="ARBA" id="ARBA00023136"/>
    </source>
</evidence>
<dbReference type="InterPro" id="IPR051125">
    <property type="entry name" value="ABC-4/HrtB_transporter"/>
</dbReference>
<dbReference type="PANTHER" id="PTHR43738">
    <property type="entry name" value="ABC TRANSPORTER, MEMBRANE PROTEIN"/>
    <property type="match status" value="1"/>
</dbReference>
<keyword evidence="5 6" id="KW-0472">Membrane</keyword>
<dbReference type="InterPro" id="IPR003838">
    <property type="entry name" value="ABC3_permease_C"/>
</dbReference>
<keyword evidence="9" id="KW-1185">Reference proteome</keyword>
<evidence type="ECO:0000259" key="7">
    <source>
        <dbReference type="Pfam" id="PF02687"/>
    </source>
</evidence>
<dbReference type="OrthoDB" id="9784014at2"/>
<dbReference type="AlphaFoldDB" id="A0A4Q9VQV0"/>
<comment type="caution">
    <text evidence="8">The sequence shown here is derived from an EMBL/GenBank/DDBJ whole genome shotgun (WGS) entry which is preliminary data.</text>
</comment>
<dbReference type="PANTHER" id="PTHR43738:SF2">
    <property type="entry name" value="ABC TRANSPORTER PERMEASE"/>
    <property type="match status" value="1"/>
</dbReference>
<evidence type="ECO:0000313" key="9">
    <source>
        <dbReference type="Proteomes" id="UP000292781"/>
    </source>
</evidence>
<dbReference type="RefSeq" id="WP_131309702.1">
    <property type="nucleotide sequence ID" value="NZ_SJFN01000015.1"/>
</dbReference>
<feature type="transmembrane region" description="Helical" evidence="6">
    <location>
        <begin position="381"/>
        <end position="403"/>
    </location>
</feature>
<evidence type="ECO:0000256" key="2">
    <source>
        <dbReference type="ARBA" id="ARBA00022475"/>
    </source>
</evidence>
<evidence type="ECO:0000256" key="6">
    <source>
        <dbReference type="SAM" id="Phobius"/>
    </source>
</evidence>
<gene>
    <name evidence="8" type="ORF">EYW49_11415</name>
</gene>
<feature type="transmembrane region" description="Helical" evidence="6">
    <location>
        <begin position="286"/>
        <end position="312"/>
    </location>
</feature>
<keyword evidence="3 6" id="KW-0812">Transmembrane</keyword>